<comment type="caution">
    <text evidence="2">The sequence shown here is derived from an EMBL/GenBank/DDBJ whole genome shotgun (WGS) entry which is preliminary data.</text>
</comment>
<name>A0A1A2YPS7_9MYCO</name>
<dbReference type="GO" id="GO:0008757">
    <property type="term" value="F:S-adenosylmethionine-dependent methyltransferase activity"/>
    <property type="evidence" value="ECO:0007669"/>
    <property type="project" value="InterPro"/>
</dbReference>
<sequence length="201" mass="21871">MPPHRDVEAFENRASGYDRGWRGRLHHAIADRTAELAVATVAAPNQVLDVGCGTGYLLGVLAARYPGAQQLAGIDAASQMISTATALARENRVSFSVGVAEHLDYPDAAFDLIVSTTSFDHWSDQQAGLTECFRALRPGGRLVLVDQFSRWLAPTLITTRRGKARTRGRATRLLLQAGFCSPRWHRLHAVIINAVTAAKPD</sequence>
<evidence type="ECO:0000313" key="3">
    <source>
        <dbReference type="Proteomes" id="UP000093592"/>
    </source>
</evidence>
<accession>A0A1A2YPS7</accession>
<organism evidence="2 3">
    <name type="scientific">Mycobacterium kyorinense</name>
    <dbReference type="NCBI Taxonomy" id="487514"/>
    <lineage>
        <taxon>Bacteria</taxon>
        <taxon>Bacillati</taxon>
        <taxon>Actinomycetota</taxon>
        <taxon>Actinomycetes</taxon>
        <taxon>Mycobacteriales</taxon>
        <taxon>Mycobacteriaceae</taxon>
        <taxon>Mycobacterium</taxon>
    </lineage>
</organism>
<evidence type="ECO:0000259" key="1">
    <source>
        <dbReference type="Pfam" id="PF08241"/>
    </source>
</evidence>
<dbReference type="Gene3D" id="3.40.50.150">
    <property type="entry name" value="Vaccinia Virus protein VP39"/>
    <property type="match status" value="1"/>
</dbReference>
<reference evidence="3" key="1">
    <citation type="submission" date="2016-06" db="EMBL/GenBank/DDBJ databases">
        <authorList>
            <person name="Sutton G."/>
            <person name="Brinkac L."/>
            <person name="Sanka R."/>
            <person name="Adams M."/>
            <person name="Lau E."/>
            <person name="Sam S."/>
            <person name="Sreng N."/>
            <person name="Him V."/>
            <person name="Kerleguer A."/>
            <person name="Cheng S."/>
        </authorList>
    </citation>
    <scope>NUCLEOTIDE SEQUENCE [LARGE SCALE GENOMIC DNA]</scope>
    <source>
        <strain evidence="3">E861</strain>
    </source>
</reference>
<protein>
    <recommendedName>
        <fullName evidence="1">Methyltransferase type 11 domain-containing protein</fullName>
    </recommendedName>
</protein>
<dbReference type="InterPro" id="IPR029063">
    <property type="entry name" value="SAM-dependent_MTases_sf"/>
</dbReference>
<dbReference type="EMBL" id="LZKJ01000200">
    <property type="protein sequence ID" value="OBI40239.1"/>
    <property type="molecule type" value="Genomic_DNA"/>
</dbReference>
<evidence type="ECO:0000313" key="2">
    <source>
        <dbReference type="EMBL" id="OBI40239.1"/>
    </source>
</evidence>
<gene>
    <name evidence="2" type="ORF">A5707_09970</name>
</gene>
<dbReference type="CDD" id="cd02440">
    <property type="entry name" value="AdoMet_MTases"/>
    <property type="match status" value="1"/>
</dbReference>
<dbReference type="Proteomes" id="UP000093592">
    <property type="component" value="Unassembled WGS sequence"/>
</dbReference>
<dbReference type="InterPro" id="IPR013216">
    <property type="entry name" value="Methyltransf_11"/>
</dbReference>
<dbReference type="SUPFAM" id="SSF53335">
    <property type="entry name" value="S-adenosyl-L-methionine-dependent methyltransferases"/>
    <property type="match status" value="1"/>
</dbReference>
<feature type="domain" description="Methyltransferase type 11" evidence="1">
    <location>
        <begin position="48"/>
        <end position="144"/>
    </location>
</feature>
<dbReference type="AlphaFoldDB" id="A0A1A2YPS7"/>
<proteinExistence type="predicted"/>
<dbReference type="Pfam" id="PF08241">
    <property type="entry name" value="Methyltransf_11"/>
    <property type="match status" value="1"/>
</dbReference>
<dbReference type="PANTHER" id="PTHR43591">
    <property type="entry name" value="METHYLTRANSFERASE"/>
    <property type="match status" value="1"/>
</dbReference>